<accession>A0AA48KCW4</accession>
<evidence type="ECO:0000313" key="1">
    <source>
        <dbReference type="EMBL" id="BDU77554.1"/>
    </source>
</evidence>
<organism evidence="1 2">
    <name type="scientific">Mesoterricola sediminis</name>
    <dbReference type="NCBI Taxonomy" id="2927980"/>
    <lineage>
        <taxon>Bacteria</taxon>
        <taxon>Pseudomonadati</taxon>
        <taxon>Acidobacteriota</taxon>
        <taxon>Holophagae</taxon>
        <taxon>Holophagales</taxon>
        <taxon>Holophagaceae</taxon>
        <taxon>Mesoterricola</taxon>
    </lineage>
</organism>
<protein>
    <submittedName>
        <fullName evidence="1">DUF1365 domain-containing protein</fullName>
    </submittedName>
</protein>
<keyword evidence="2" id="KW-1185">Reference proteome</keyword>
<evidence type="ECO:0000313" key="2">
    <source>
        <dbReference type="Proteomes" id="UP001228113"/>
    </source>
</evidence>
<name>A0AA48KCW4_9BACT</name>
<gene>
    <name evidence="1" type="ORF">METESE_25120</name>
</gene>
<reference evidence="1" key="1">
    <citation type="journal article" date="2023" name="Int. J. Syst. Evol. Microbiol.">
        <title>Mesoterricola silvestris gen. nov., sp. nov., Mesoterricola sediminis sp. nov., Geothrix oryzae sp. nov., Geothrix edaphica sp. nov., Geothrix rubra sp. nov., and Geothrix limicola sp. nov., six novel members of Acidobacteriota isolated from soils.</title>
        <authorList>
            <person name="Itoh H."/>
            <person name="Sugisawa Y."/>
            <person name="Mise K."/>
            <person name="Xu Z."/>
            <person name="Kuniyasu M."/>
            <person name="Ushijima N."/>
            <person name="Kawano K."/>
            <person name="Kobayashi E."/>
            <person name="Shiratori Y."/>
            <person name="Masuda Y."/>
            <person name="Senoo K."/>
        </authorList>
    </citation>
    <scope>NUCLEOTIDE SEQUENCE</scope>
    <source>
        <strain evidence="1">W786</strain>
    </source>
</reference>
<dbReference type="PANTHER" id="PTHR33973">
    <property type="entry name" value="OS07G0153300 PROTEIN"/>
    <property type="match status" value="1"/>
</dbReference>
<dbReference type="Pfam" id="PF07103">
    <property type="entry name" value="DUF1365"/>
    <property type="match status" value="1"/>
</dbReference>
<dbReference type="AlphaFoldDB" id="A0AA48KCW4"/>
<sequence>MNGLYVGTVRHRRFAPRPHAFTYPVFMALLDLDGLEAAMGVSRLLGFNRFAWAAYDDRDHVGDPARPLRERLAESAASQGFVFPGGRAAILTNLRFLGYCFNPVSYVYAWDEDGRLALVGAEVTSTPWKERILYWMRPGAAGAAHAFDVAKAMHVSPFMPMDLRYRWAFTAPGERLQVRMGLRRGDELLFDADLRMDRRDWTAREVRRALLTFPLHTFKVITAIHWEALKLWLKRVPVYTKPNMPAPASSQGSPVG</sequence>
<dbReference type="RefSeq" id="WP_243333082.1">
    <property type="nucleotide sequence ID" value="NZ_AP027081.1"/>
</dbReference>
<dbReference type="PANTHER" id="PTHR33973:SF4">
    <property type="entry name" value="OS07G0153300 PROTEIN"/>
    <property type="match status" value="1"/>
</dbReference>
<dbReference type="Proteomes" id="UP001228113">
    <property type="component" value="Chromosome"/>
</dbReference>
<proteinExistence type="predicted"/>
<dbReference type="InterPro" id="IPR010775">
    <property type="entry name" value="DUF1365"/>
</dbReference>
<dbReference type="EMBL" id="AP027081">
    <property type="protein sequence ID" value="BDU77554.1"/>
    <property type="molecule type" value="Genomic_DNA"/>
</dbReference>
<dbReference type="KEGG" id="msea:METESE_25120"/>